<keyword evidence="7" id="KW-1185">Reference proteome</keyword>
<dbReference type="eggNOG" id="KOG1176">
    <property type="taxonomic scope" value="Eukaryota"/>
</dbReference>
<dbReference type="InterPro" id="IPR000873">
    <property type="entry name" value="AMP-dep_synth/lig_dom"/>
</dbReference>
<dbReference type="InterPro" id="IPR045851">
    <property type="entry name" value="AMP-bd_C_sf"/>
</dbReference>
<dbReference type="PhylomeDB" id="A0A0D2U3L9"/>
<dbReference type="PANTHER" id="PTHR24096">
    <property type="entry name" value="LONG-CHAIN-FATTY-ACID--COA LIGASE"/>
    <property type="match status" value="1"/>
</dbReference>
<dbReference type="Pfam" id="PF00501">
    <property type="entry name" value="AMP-binding"/>
    <property type="match status" value="1"/>
</dbReference>
<evidence type="ECO:0000313" key="6">
    <source>
        <dbReference type="EMBL" id="KJE89816.1"/>
    </source>
</evidence>
<keyword evidence="2 6" id="KW-0436">Ligase</keyword>
<feature type="region of interest" description="Disordered" evidence="3">
    <location>
        <begin position="71"/>
        <end position="96"/>
    </location>
</feature>
<sequence>MLTATLQRRLYRVATSAAAATLTATTLPAVSAGRQPRAMVAAAAGAAGLGLRSNNPLDVMQSRLLTTSAAVARSHHHTTTHTKPANEPGAKQRSAPGVAVVPGSAESGVPVFQSASLADITIPEVSLADFVGHIIKSRVASTPDRVILSNAFTGQDLTYKELHDNIEATAQGLSSPLVGVRDGDVIGMLLPNSFEFYYSLLGSASLGATTTLINPGYEPREVAFQLKDSGAKVLITSAALLDTVHAVINNAKEYGVELTHVVVVGDGHGHRHEQHHGKGNPTHAHVAPVVAQHRREHPHAKVQDPSASVEMVPFQKLMETGALANKPYPKPHVNVFRDVLVLPYSSGTTGLPKGVCLSNRNIVGNILQFSALEQHLDGKKDVFIGILPYYHIYGFMIALVALYRDIKLVVMPKFDLPTFLDSLGKHKVTVAHVAPPVVVALAKHPLVDKYKFPQLRQLFSGAAPLSHDMEMQVIQRLKVQVKQAYGMTETSPMAALTPDHLIKQGSVGPLGPNTKAKVFDHGTGKFVGVNQEGEILLKGPQVMLGYWQRPEATAATIDDEGYLHTGDIGRFDEDGYLYIVDRVKELIKVKGFQVAPAELEGILLSHPGVADAAVVPKDDERHGELPVAFVVKKQTHAHVADHELAKFVEGQVATHKRLQGGVRFVEAIPKSPSGKILRRILRDQLKAEASAASASTSKP</sequence>
<dbReference type="FunCoup" id="A0A0D2U3L9">
    <property type="interactions" value="275"/>
</dbReference>
<feature type="domain" description="AMP-dependent synthetase/ligase" evidence="4">
    <location>
        <begin position="137"/>
        <end position="547"/>
    </location>
</feature>
<proteinExistence type="inferred from homology"/>
<dbReference type="RefSeq" id="XP_004349756.1">
    <property type="nucleotide sequence ID" value="XM_004349706.2"/>
</dbReference>
<comment type="similarity">
    <text evidence="1">Belongs to the ATP-dependent AMP-binding enzyme family.</text>
</comment>
<dbReference type="GO" id="GO:0016405">
    <property type="term" value="F:CoA-ligase activity"/>
    <property type="evidence" value="ECO:0007669"/>
    <property type="project" value="TreeGrafter"/>
</dbReference>
<dbReference type="Proteomes" id="UP000008743">
    <property type="component" value="Unassembled WGS sequence"/>
</dbReference>
<dbReference type="OrthoDB" id="10253869at2759"/>
<accession>A0A0D2U3L9</accession>
<dbReference type="SUPFAM" id="SSF56801">
    <property type="entry name" value="Acetyl-CoA synthetase-like"/>
    <property type="match status" value="1"/>
</dbReference>
<dbReference type="Gene3D" id="3.30.300.30">
    <property type="match status" value="1"/>
</dbReference>
<dbReference type="OMA" id="PNSSFWY"/>
<evidence type="ECO:0000256" key="2">
    <source>
        <dbReference type="ARBA" id="ARBA00022598"/>
    </source>
</evidence>
<gene>
    <name evidence="6" type="ORF">CAOG_001236</name>
</gene>
<dbReference type="InterPro" id="IPR020845">
    <property type="entry name" value="AMP-binding_CS"/>
</dbReference>
<evidence type="ECO:0000256" key="3">
    <source>
        <dbReference type="SAM" id="MobiDB-lite"/>
    </source>
</evidence>
<evidence type="ECO:0000313" key="7">
    <source>
        <dbReference type="Proteomes" id="UP000008743"/>
    </source>
</evidence>
<dbReference type="FunFam" id="3.30.300.30:FF:000007">
    <property type="entry name" value="4-coumarate--CoA ligase 2"/>
    <property type="match status" value="1"/>
</dbReference>
<dbReference type="Gene3D" id="3.40.50.12780">
    <property type="entry name" value="N-terminal domain of ligase-like"/>
    <property type="match status" value="1"/>
</dbReference>
<protein>
    <submittedName>
        <fullName evidence="6">Phenylacetyl-CoA ligase</fullName>
    </submittedName>
</protein>
<organism evidence="6 7">
    <name type="scientific">Capsaspora owczarzaki (strain ATCC 30864)</name>
    <dbReference type="NCBI Taxonomy" id="595528"/>
    <lineage>
        <taxon>Eukaryota</taxon>
        <taxon>Filasterea</taxon>
        <taxon>Capsaspora</taxon>
    </lineage>
</organism>
<evidence type="ECO:0000259" key="5">
    <source>
        <dbReference type="Pfam" id="PF13193"/>
    </source>
</evidence>
<feature type="domain" description="AMP-binding enzyme C-terminal" evidence="5">
    <location>
        <begin position="598"/>
        <end position="675"/>
    </location>
</feature>
<reference evidence="7" key="1">
    <citation type="submission" date="2011-02" db="EMBL/GenBank/DDBJ databases">
        <title>The Genome Sequence of Capsaspora owczarzaki ATCC 30864.</title>
        <authorList>
            <person name="Russ C."/>
            <person name="Cuomo C."/>
            <person name="Burger G."/>
            <person name="Gray M.W."/>
            <person name="Holland P.W.H."/>
            <person name="King N."/>
            <person name="Lang F.B.F."/>
            <person name="Roger A.J."/>
            <person name="Ruiz-Trillo I."/>
            <person name="Young S.K."/>
            <person name="Zeng Q."/>
            <person name="Gargeya S."/>
            <person name="Alvarado L."/>
            <person name="Berlin A."/>
            <person name="Chapman S.B."/>
            <person name="Chen Z."/>
            <person name="Freedman E."/>
            <person name="Gellesch M."/>
            <person name="Goldberg J."/>
            <person name="Griggs A."/>
            <person name="Gujja S."/>
            <person name="Heilman E."/>
            <person name="Heiman D."/>
            <person name="Howarth C."/>
            <person name="Mehta T."/>
            <person name="Neiman D."/>
            <person name="Pearson M."/>
            <person name="Roberts A."/>
            <person name="Saif S."/>
            <person name="Shea T."/>
            <person name="Shenoy N."/>
            <person name="Sisk P."/>
            <person name="Stolte C."/>
            <person name="Sykes S."/>
            <person name="White J."/>
            <person name="Yandava C."/>
            <person name="Haas B."/>
            <person name="Nusbaum C."/>
            <person name="Birren B."/>
        </authorList>
    </citation>
    <scope>NUCLEOTIDE SEQUENCE</scope>
    <source>
        <strain evidence="7">ATCC 30864</strain>
    </source>
</reference>
<dbReference type="PANTHER" id="PTHR24096:SF149">
    <property type="entry name" value="AMP-BINDING DOMAIN-CONTAINING PROTEIN-RELATED"/>
    <property type="match status" value="1"/>
</dbReference>
<dbReference type="Pfam" id="PF13193">
    <property type="entry name" value="AMP-binding_C"/>
    <property type="match status" value="1"/>
</dbReference>
<dbReference type="EMBL" id="KE346361">
    <property type="protein sequence ID" value="KJE89816.1"/>
    <property type="molecule type" value="Genomic_DNA"/>
</dbReference>
<name>A0A0D2U3L9_CAPO3</name>
<evidence type="ECO:0000259" key="4">
    <source>
        <dbReference type="Pfam" id="PF00501"/>
    </source>
</evidence>
<dbReference type="InterPro" id="IPR042099">
    <property type="entry name" value="ANL_N_sf"/>
</dbReference>
<dbReference type="InterPro" id="IPR025110">
    <property type="entry name" value="AMP-bd_C"/>
</dbReference>
<evidence type="ECO:0000256" key="1">
    <source>
        <dbReference type="ARBA" id="ARBA00006432"/>
    </source>
</evidence>
<dbReference type="STRING" id="595528.A0A0D2U3L9"/>
<dbReference type="InParanoid" id="A0A0D2U3L9"/>
<dbReference type="CDD" id="cd05911">
    <property type="entry name" value="Firefly_Luc_like"/>
    <property type="match status" value="1"/>
</dbReference>
<dbReference type="AlphaFoldDB" id="A0A0D2U3L9"/>
<dbReference type="PROSITE" id="PS00455">
    <property type="entry name" value="AMP_BINDING"/>
    <property type="match status" value="1"/>
</dbReference>